<feature type="compositionally biased region" description="Low complexity" evidence="12">
    <location>
        <begin position="416"/>
        <end position="426"/>
    </location>
</feature>
<name>A0A8H3FBG1_9LECA</name>
<evidence type="ECO:0000259" key="13">
    <source>
        <dbReference type="Pfam" id="PF01467"/>
    </source>
</evidence>
<dbReference type="InterPro" id="IPR004821">
    <property type="entry name" value="Cyt_trans-like"/>
</dbReference>
<keyword evidence="7" id="KW-0594">Phospholipid biosynthesis</keyword>
<comment type="similarity">
    <text evidence="1">Belongs to the cytidylyltransferase family.</text>
</comment>
<dbReference type="InterPro" id="IPR041723">
    <property type="entry name" value="CCT"/>
</dbReference>
<reference evidence="14" key="1">
    <citation type="submission" date="2021-03" db="EMBL/GenBank/DDBJ databases">
        <authorList>
            <person name="Tagirdzhanova G."/>
        </authorList>
    </citation>
    <scope>NUCLEOTIDE SEQUENCE</scope>
</reference>
<feature type="region of interest" description="Disordered" evidence="12">
    <location>
        <begin position="1"/>
        <end position="141"/>
    </location>
</feature>
<feature type="region of interest" description="Disordered" evidence="12">
    <location>
        <begin position="342"/>
        <end position="364"/>
    </location>
</feature>
<dbReference type="EMBL" id="CAJPDS010000026">
    <property type="protein sequence ID" value="CAF9920520.1"/>
    <property type="molecule type" value="Genomic_DNA"/>
</dbReference>
<dbReference type="GO" id="GO:0004105">
    <property type="term" value="F:choline-phosphate cytidylyltransferase activity"/>
    <property type="evidence" value="ECO:0007669"/>
    <property type="project" value="UniProtKB-EC"/>
</dbReference>
<keyword evidence="8" id="KW-1208">Phospholipid metabolism</keyword>
<evidence type="ECO:0000256" key="1">
    <source>
        <dbReference type="ARBA" id="ARBA00010101"/>
    </source>
</evidence>
<feature type="compositionally biased region" description="Basic and acidic residues" evidence="12">
    <location>
        <begin position="447"/>
        <end position="464"/>
    </location>
</feature>
<keyword evidence="6" id="KW-0443">Lipid metabolism</keyword>
<evidence type="ECO:0000256" key="8">
    <source>
        <dbReference type="ARBA" id="ARBA00023264"/>
    </source>
</evidence>
<evidence type="ECO:0000256" key="2">
    <source>
        <dbReference type="ARBA" id="ARBA00022516"/>
    </source>
</evidence>
<evidence type="ECO:0000313" key="14">
    <source>
        <dbReference type="EMBL" id="CAF9920520.1"/>
    </source>
</evidence>
<keyword evidence="15" id="KW-1185">Reference proteome</keyword>
<evidence type="ECO:0000256" key="7">
    <source>
        <dbReference type="ARBA" id="ARBA00023209"/>
    </source>
</evidence>
<evidence type="ECO:0000256" key="6">
    <source>
        <dbReference type="ARBA" id="ARBA00023098"/>
    </source>
</evidence>
<dbReference type="FunFam" id="3.40.50.620:FF:000147">
    <property type="entry name" value="Cholinephosphate cytidylyltransferase"/>
    <property type="match status" value="1"/>
</dbReference>
<keyword evidence="3" id="KW-0597">Phosphoprotein</keyword>
<dbReference type="OrthoDB" id="17102at2759"/>
<protein>
    <recommendedName>
        <fullName evidence="9">choline-phosphate cytidylyltransferase</fullName>
        <ecNumber evidence="9">2.7.7.15</ecNumber>
    </recommendedName>
    <alternativeName>
        <fullName evidence="10">CTP:phosphocholine cytidylyltransferase</fullName>
    </alternativeName>
    <alternativeName>
        <fullName evidence="11">Phosphorylcholine transferase</fullName>
    </alternativeName>
</protein>
<proteinExistence type="inferred from homology"/>
<accession>A0A8H3FBG1</accession>
<evidence type="ECO:0000256" key="5">
    <source>
        <dbReference type="ARBA" id="ARBA00022695"/>
    </source>
</evidence>
<evidence type="ECO:0000256" key="10">
    <source>
        <dbReference type="ARBA" id="ARBA00076205"/>
    </source>
</evidence>
<dbReference type="NCBIfam" id="TIGR00125">
    <property type="entry name" value="cyt_tran_rel"/>
    <property type="match status" value="1"/>
</dbReference>
<keyword evidence="4" id="KW-0808">Transferase</keyword>
<feature type="domain" description="Cytidyltransferase-like" evidence="13">
    <location>
        <begin position="150"/>
        <end position="277"/>
    </location>
</feature>
<dbReference type="PANTHER" id="PTHR10739:SF13">
    <property type="entry name" value="CHOLINE-PHOSPHATE CYTIDYLYLTRANSFERASE"/>
    <property type="match status" value="1"/>
</dbReference>
<evidence type="ECO:0000313" key="15">
    <source>
        <dbReference type="Proteomes" id="UP000664521"/>
    </source>
</evidence>
<evidence type="ECO:0000256" key="12">
    <source>
        <dbReference type="SAM" id="MobiDB-lite"/>
    </source>
</evidence>
<dbReference type="Proteomes" id="UP000664521">
    <property type="component" value="Unassembled WGS sequence"/>
</dbReference>
<dbReference type="AlphaFoldDB" id="A0A8H3FBG1"/>
<evidence type="ECO:0000256" key="4">
    <source>
        <dbReference type="ARBA" id="ARBA00022679"/>
    </source>
</evidence>
<feature type="region of interest" description="Disordered" evidence="12">
    <location>
        <begin position="414"/>
        <end position="464"/>
    </location>
</feature>
<evidence type="ECO:0000256" key="11">
    <source>
        <dbReference type="ARBA" id="ARBA00080967"/>
    </source>
</evidence>
<keyword evidence="5" id="KW-0548">Nucleotidyltransferase</keyword>
<organism evidence="14 15">
    <name type="scientific">Heterodermia speciosa</name>
    <dbReference type="NCBI Taxonomy" id="116794"/>
    <lineage>
        <taxon>Eukaryota</taxon>
        <taxon>Fungi</taxon>
        <taxon>Dikarya</taxon>
        <taxon>Ascomycota</taxon>
        <taxon>Pezizomycotina</taxon>
        <taxon>Lecanoromycetes</taxon>
        <taxon>OSLEUM clade</taxon>
        <taxon>Lecanoromycetidae</taxon>
        <taxon>Caliciales</taxon>
        <taxon>Physciaceae</taxon>
        <taxon>Heterodermia</taxon>
    </lineage>
</organism>
<dbReference type="Pfam" id="PF01467">
    <property type="entry name" value="CTP_transf_like"/>
    <property type="match status" value="1"/>
</dbReference>
<gene>
    <name evidence="14" type="ORF">HETSPECPRED_004266</name>
</gene>
<evidence type="ECO:0000256" key="3">
    <source>
        <dbReference type="ARBA" id="ARBA00022553"/>
    </source>
</evidence>
<dbReference type="GO" id="GO:0005635">
    <property type="term" value="C:nuclear envelope"/>
    <property type="evidence" value="ECO:0007669"/>
    <property type="project" value="TreeGrafter"/>
</dbReference>
<dbReference type="PANTHER" id="PTHR10739">
    <property type="entry name" value="CYTIDYLYLTRANSFERASE"/>
    <property type="match status" value="1"/>
</dbReference>
<dbReference type="InterPro" id="IPR045049">
    <property type="entry name" value="Pcy1-like"/>
</dbReference>
<sequence>MSSPSSSGSGKRKRPIPPSITKSSTAELLQPSSRDASGEDAADSASQAVTSSKHRKGTTAAETAHPPTKRPRTRSNAASLEGPPGNEVGPDGVDGEKAEARSRRRAKSGATKDLASEERNAMPPPARGGLQDPVGFHTNPPPTGRAVRIYADGVFDLFHLGHMRQLEQAKNAFPEVYLLVGVTGDAETHKRKGLTVLTGAERAETLRHCKWVDEVIPNCPWIVTPDFLEKHKIDYVAHDDLPYSADEGDDIYTPIKREGKFLVTQRTEGVSTTGIITKIVRDYEKYITRQFKRGTSRQELNVSWLKKNELDLKRHVQELRDSVRNNWSTTGHELTKELRQFWEKSRPASPARGITGGDSGRGVNTSQAAIAHLSHLDIPRPESPSHSGGASNDFATGYSLGLIGGVRSWMTRSRVSLRSSQPNSPDSSDESSDTKSPKNGKSPIRGRRGEHAESDSVDIMDTKS</sequence>
<dbReference type="InterPro" id="IPR014729">
    <property type="entry name" value="Rossmann-like_a/b/a_fold"/>
</dbReference>
<dbReference type="SUPFAM" id="SSF52374">
    <property type="entry name" value="Nucleotidylyl transferase"/>
    <property type="match status" value="1"/>
</dbReference>
<dbReference type="EC" id="2.7.7.15" evidence="9"/>
<comment type="caution">
    <text evidence="14">The sequence shown here is derived from an EMBL/GenBank/DDBJ whole genome shotgun (WGS) entry which is preliminary data.</text>
</comment>
<keyword evidence="2" id="KW-0444">Lipid biosynthesis</keyword>
<dbReference type="GO" id="GO:0031210">
    <property type="term" value="F:phosphatidylcholine binding"/>
    <property type="evidence" value="ECO:0007669"/>
    <property type="project" value="TreeGrafter"/>
</dbReference>
<dbReference type="Gene3D" id="3.40.50.620">
    <property type="entry name" value="HUPs"/>
    <property type="match status" value="1"/>
</dbReference>
<evidence type="ECO:0000256" key="9">
    <source>
        <dbReference type="ARBA" id="ARBA00026101"/>
    </source>
</evidence>
<dbReference type="CDD" id="cd02174">
    <property type="entry name" value="CCT"/>
    <property type="match status" value="1"/>
</dbReference>
<feature type="compositionally biased region" description="Polar residues" evidence="12">
    <location>
        <begin position="20"/>
        <end position="31"/>
    </location>
</feature>